<dbReference type="WBParaSite" id="jg23595">
    <property type="protein sequence ID" value="jg23595"/>
    <property type="gene ID" value="jg23595"/>
</dbReference>
<accession>A0A915DW58</accession>
<dbReference type="Proteomes" id="UP000887574">
    <property type="component" value="Unplaced"/>
</dbReference>
<protein>
    <submittedName>
        <fullName evidence="2">Uncharacterized protein</fullName>
    </submittedName>
</protein>
<keyword evidence="1" id="KW-1185">Reference proteome</keyword>
<proteinExistence type="predicted"/>
<name>A0A915DW58_9BILA</name>
<evidence type="ECO:0000313" key="2">
    <source>
        <dbReference type="WBParaSite" id="jg23595"/>
    </source>
</evidence>
<organism evidence="1 2">
    <name type="scientific">Ditylenchus dipsaci</name>
    <dbReference type="NCBI Taxonomy" id="166011"/>
    <lineage>
        <taxon>Eukaryota</taxon>
        <taxon>Metazoa</taxon>
        <taxon>Ecdysozoa</taxon>
        <taxon>Nematoda</taxon>
        <taxon>Chromadorea</taxon>
        <taxon>Rhabditida</taxon>
        <taxon>Tylenchina</taxon>
        <taxon>Tylenchomorpha</taxon>
        <taxon>Sphaerularioidea</taxon>
        <taxon>Anguinidae</taxon>
        <taxon>Anguininae</taxon>
        <taxon>Ditylenchus</taxon>
    </lineage>
</organism>
<reference evidence="2" key="1">
    <citation type="submission" date="2022-11" db="UniProtKB">
        <authorList>
            <consortium name="WormBaseParasite"/>
        </authorList>
    </citation>
    <scope>IDENTIFICATION</scope>
</reference>
<evidence type="ECO:0000313" key="1">
    <source>
        <dbReference type="Proteomes" id="UP000887574"/>
    </source>
</evidence>
<sequence>MRIRYGKYLSAPSLASIQTTGVHDHKSLKDNGLSSPIKNSINEKDEPCRGMTARMIQQKLQLPTIKQIHNQKAYNAKKRGFSDTLSLEDLQKYYDDHKEIPADEDQSFVVAFRHTVFIVQENEEARAVSKFIMVISTPKLLRRQVQWPVIQVDGTYKLMTLNYPLLVCGFSDADKSRFPEF</sequence>
<dbReference type="AlphaFoldDB" id="A0A915DW58"/>